<dbReference type="EMBL" id="JBBMFK010000031">
    <property type="protein sequence ID" value="MEQ2444706.1"/>
    <property type="molecule type" value="Genomic_DNA"/>
</dbReference>
<accession>A0ABV1EBP6</accession>
<organism evidence="1 2">
    <name type="scientific">Pseudoflavonifractor intestinihominis</name>
    <dbReference type="NCBI Taxonomy" id="3133171"/>
    <lineage>
        <taxon>Bacteria</taxon>
        <taxon>Bacillati</taxon>
        <taxon>Bacillota</taxon>
        <taxon>Clostridia</taxon>
        <taxon>Eubacteriales</taxon>
        <taxon>Oscillospiraceae</taxon>
        <taxon>Pseudoflavonifractor</taxon>
    </lineage>
</organism>
<sequence length="95" mass="10858">MIERLLRDGQFLGGEGYHNATSHILEVSDALARRLGKGSQWLDELEDAYIQREQIVMEAAFREGFCQAVLLALEVWSHERQMHSPEDGKQNSESQ</sequence>
<comment type="caution">
    <text evidence="1">The sequence shown here is derived from an EMBL/GenBank/DDBJ whole genome shotgun (WGS) entry which is preliminary data.</text>
</comment>
<protein>
    <submittedName>
        <fullName evidence="1">Uncharacterized protein</fullName>
    </submittedName>
</protein>
<evidence type="ECO:0000313" key="2">
    <source>
        <dbReference type="Proteomes" id="UP001464378"/>
    </source>
</evidence>
<dbReference type="Proteomes" id="UP001464378">
    <property type="component" value="Unassembled WGS sequence"/>
</dbReference>
<gene>
    <name evidence="1" type="ORF">WMO64_14685</name>
</gene>
<name>A0ABV1EBP6_9FIRM</name>
<dbReference type="RefSeq" id="WP_349232447.1">
    <property type="nucleotide sequence ID" value="NZ_JBBMFK010000031.1"/>
</dbReference>
<evidence type="ECO:0000313" key="1">
    <source>
        <dbReference type="EMBL" id="MEQ2444706.1"/>
    </source>
</evidence>
<keyword evidence="2" id="KW-1185">Reference proteome</keyword>
<proteinExistence type="predicted"/>
<reference evidence="1 2" key="1">
    <citation type="submission" date="2024-03" db="EMBL/GenBank/DDBJ databases">
        <title>Human intestinal bacterial collection.</title>
        <authorList>
            <person name="Pauvert C."/>
            <person name="Hitch T.C.A."/>
            <person name="Clavel T."/>
        </authorList>
    </citation>
    <scope>NUCLEOTIDE SEQUENCE [LARGE SCALE GENOMIC DNA]</scope>
    <source>
        <strain evidence="1 2">CLA-AP-H29</strain>
    </source>
</reference>